<dbReference type="Pfam" id="PF00106">
    <property type="entry name" value="adh_short"/>
    <property type="match status" value="1"/>
</dbReference>
<dbReference type="Proteomes" id="UP000708208">
    <property type="component" value="Unassembled WGS sequence"/>
</dbReference>
<keyword evidence="1" id="KW-0472">Membrane</keyword>
<keyword evidence="1" id="KW-1133">Transmembrane helix</keyword>
<dbReference type="AlphaFoldDB" id="A0A8J2KV96"/>
<proteinExistence type="predicted"/>
<gene>
    <name evidence="2" type="ORF">AFUS01_LOCUS30832</name>
</gene>
<dbReference type="EMBL" id="CAJVCH010478611">
    <property type="protein sequence ID" value="CAG7820442.1"/>
    <property type="molecule type" value="Genomic_DNA"/>
</dbReference>
<accession>A0A8J2KV96</accession>
<evidence type="ECO:0000313" key="2">
    <source>
        <dbReference type="EMBL" id="CAG7820442.1"/>
    </source>
</evidence>
<evidence type="ECO:0000256" key="1">
    <source>
        <dbReference type="SAM" id="Phobius"/>
    </source>
</evidence>
<organism evidence="2 3">
    <name type="scientific">Allacma fusca</name>
    <dbReference type="NCBI Taxonomy" id="39272"/>
    <lineage>
        <taxon>Eukaryota</taxon>
        <taxon>Metazoa</taxon>
        <taxon>Ecdysozoa</taxon>
        <taxon>Arthropoda</taxon>
        <taxon>Hexapoda</taxon>
        <taxon>Collembola</taxon>
        <taxon>Symphypleona</taxon>
        <taxon>Sminthuridae</taxon>
        <taxon>Allacma</taxon>
    </lineage>
</organism>
<reference evidence="2" key="1">
    <citation type="submission" date="2021-06" db="EMBL/GenBank/DDBJ databases">
        <authorList>
            <person name="Hodson N. C."/>
            <person name="Mongue J. A."/>
            <person name="Jaron S. K."/>
        </authorList>
    </citation>
    <scope>NUCLEOTIDE SEQUENCE</scope>
</reference>
<dbReference type="InterPro" id="IPR002347">
    <property type="entry name" value="SDR_fam"/>
</dbReference>
<keyword evidence="3" id="KW-1185">Reference proteome</keyword>
<dbReference type="PANTHER" id="PTHR43313:SF36">
    <property type="entry name" value="D-BETA-HYDROXYBUTYRATE DEHYDROGENASE, MITOCHONDRIAL"/>
    <property type="match status" value="1"/>
</dbReference>
<protein>
    <submittedName>
        <fullName evidence="2">Uncharacterized protein</fullName>
    </submittedName>
</protein>
<feature type="non-terminal residue" evidence="2">
    <location>
        <position position="140"/>
    </location>
</feature>
<dbReference type="PANTHER" id="PTHR43313">
    <property type="entry name" value="SHORT-CHAIN DEHYDROGENASE/REDUCTASE FAMILY 9C"/>
    <property type="match status" value="1"/>
</dbReference>
<dbReference type="GO" id="GO:0016491">
    <property type="term" value="F:oxidoreductase activity"/>
    <property type="evidence" value="ECO:0007669"/>
    <property type="project" value="TreeGrafter"/>
</dbReference>
<dbReference type="GO" id="GO:0008202">
    <property type="term" value="P:steroid metabolic process"/>
    <property type="evidence" value="ECO:0007669"/>
    <property type="project" value="TreeGrafter"/>
</dbReference>
<feature type="transmembrane region" description="Helical" evidence="1">
    <location>
        <begin position="6"/>
        <end position="25"/>
    </location>
</feature>
<dbReference type="OrthoDB" id="294295at2759"/>
<comment type="caution">
    <text evidence="2">The sequence shown here is derived from an EMBL/GenBank/DDBJ whole genome shotgun (WGS) entry which is preliminary data.</text>
</comment>
<name>A0A8J2KV96_9HEXA</name>
<sequence>MLKRYFKTAFTAVTYLTGGVFLFILSKLRKCLGLKQEELVESRHGKLVVISGCDSGLGLATAKWAADRGYRVLAGCLQAHSEGSDVLRKTENVIVEQLDVTDKNSIVRFAQRCRIVIEHDTLDLYSLVLNAAVSVPGEFF</sequence>
<keyword evidence="1" id="KW-0812">Transmembrane</keyword>
<evidence type="ECO:0000313" key="3">
    <source>
        <dbReference type="Proteomes" id="UP000708208"/>
    </source>
</evidence>